<feature type="compositionally biased region" description="Basic and acidic residues" evidence="1">
    <location>
        <begin position="87"/>
        <end position="96"/>
    </location>
</feature>
<feature type="compositionally biased region" description="Basic and acidic residues" evidence="1">
    <location>
        <begin position="140"/>
        <end position="152"/>
    </location>
</feature>
<keyword evidence="3" id="KW-1185">Reference proteome</keyword>
<feature type="region of interest" description="Disordered" evidence="1">
    <location>
        <begin position="174"/>
        <end position="204"/>
    </location>
</feature>
<protein>
    <submittedName>
        <fullName evidence="2">Uncharacterized protein</fullName>
    </submittedName>
</protein>
<dbReference type="AlphaFoldDB" id="A0A8J5XLE0"/>
<feature type="compositionally biased region" description="Low complexity" evidence="1">
    <location>
        <begin position="174"/>
        <end position="192"/>
    </location>
</feature>
<evidence type="ECO:0000313" key="3">
    <source>
        <dbReference type="Proteomes" id="UP000751190"/>
    </source>
</evidence>
<feature type="compositionally biased region" description="Polar residues" evidence="1">
    <location>
        <begin position="126"/>
        <end position="139"/>
    </location>
</feature>
<organism evidence="2 3">
    <name type="scientific">Diacronema lutheri</name>
    <name type="common">Unicellular marine alga</name>
    <name type="synonym">Monochrysis lutheri</name>
    <dbReference type="NCBI Taxonomy" id="2081491"/>
    <lineage>
        <taxon>Eukaryota</taxon>
        <taxon>Haptista</taxon>
        <taxon>Haptophyta</taxon>
        <taxon>Pavlovophyceae</taxon>
        <taxon>Pavlovales</taxon>
        <taxon>Pavlovaceae</taxon>
        <taxon>Diacronema</taxon>
    </lineage>
</organism>
<name>A0A8J5XLE0_DIALT</name>
<feature type="compositionally biased region" description="Basic and acidic residues" evidence="1">
    <location>
        <begin position="193"/>
        <end position="204"/>
    </location>
</feature>
<dbReference type="EMBL" id="JAGTXO010000015">
    <property type="protein sequence ID" value="KAG8463772.1"/>
    <property type="molecule type" value="Genomic_DNA"/>
</dbReference>
<gene>
    <name evidence="2" type="ORF">KFE25_004045</name>
</gene>
<feature type="region of interest" description="Disordered" evidence="1">
    <location>
        <begin position="266"/>
        <end position="294"/>
    </location>
</feature>
<feature type="compositionally biased region" description="Basic residues" evidence="1">
    <location>
        <begin position="62"/>
        <end position="73"/>
    </location>
</feature>
<evidence type="ECO:0000313" key="2">
    <source>
        <dbReference type="EMBL" id="KAG8463772.1"/>
    </source>
</evidence>
<proteinExistence type="predicted"/>
<feature type="compositionally biased region" description="Low complexity" evidence="1">
    <location>
        <begin position="38"/>
        <end position="52"/>
    </location>
</feature>
<accession>A0A8J5XLE0</accession>
<feature type="compositionally biased region" description="Low complexity" evidence="1">
    <location>
        <begin position="266"/>
        <end position="275"/>
    </location>
</feature>
<feature type="region of interest" description="Disordered" evidence="1">
    <location>
        <begin position="25"/>
        <end position="161"/>
    </location>
</feature>
<reference evidence="2" key="1">
    <citation type="submission" date="2021-05" db="EMBL/GenBank/DDBJ databases">
        <title>The genome of the haptophyte Pavlova lutheri (Diacronema luteri, Pavlovales) - a model for lipid biosynthesis in eukaryotic algae.</title>
        <authorList>
            <person name="Hulatt C.J."/>
            <person name="Posewitz M.C."/>
        </authorList>
    </citation>
    <scope>NUCLEOTIDE SEQUENCE</scope>
    <source>
        <strain evidence="2">NIVA-4/92</strain>
    </source>
</reference>
<sequence>MANSAYAAPGAHAFGIHRPEFQYERPLPETFSMPAPKGSSGAASAFTAASSAPKPPPELSKRLGRLSQPRKLKPNPWALDPLASPRRFSEPARRNATETAGMRRPSLAARPFASALGSIAPAHKSGAQTARSTTPPRAQQSRESKAGGKAEQKSASPRQLRFSAFGTTGVCAAASASAAAHAGTSASGSGSDARSEREIEQDAQAKLRELQAELERMRAIERKTVVQLEKTEAGLGVWAGARAALAPPVQPPLPLVRPAAAAVRAARSPRASRLPAEPEPTASSPLSTGEQPETATGVCTSAAVPPMLSFAEMKAQLAEMRAQQNELASKLNAHERGLSLWKSSLKQVAPITRS</sequence>
<dbReference type="Proteomes" id="UP000751190">
    <property type="component" value="Unassembled WGS sequence"/>
</dbReference>
<comment type="caution">
    <text evidence="2">The sequence shown here is derived from an EMBL/GenBank/DDBJ whole genome shotgun (WGS) entry which is preliminary data.</text>
</comment>
<evidence type="ECO:0000256" key="1">
    <source>
        <dbReference type="SAM" id="MobiDB-lite"/>
    </source>
</evidence>
<feature type="compositionally biased region" description="Polar residues" evidence="1">
    <location>
        <begin position="281"/>
        <end position="294"/>
    </location>
</feature>